<accession>A0A364K0I4</accession>
<dbReference type="EMBL" id="QJKK01000023">
    <property type="protein sequence ID" value="RAL20855.1"/>
    <property type="molecule type" value="Genomic_DNA"/>
</dbReference>
<keyword evidence="2" id="KW-0378">Hydrolase</keyword>
<sequence>MHVDKEWELVKQFHSRFGTPYRDKPSLLEADRVHKRASWLIEEIEEFQKAKTIEDQADAMIDTIYFALGTLVEMGVQPDELFQIVHRANMSKLWDDGKPRYRSSDGKVIKPPTWEDPKPKMVQAIMKQKEK</sequence>
<dbReference type="Gene3D" id="1.10.3420.10">
    <property type="entry name" value="putative ntp pyrophosphohydrolase like domain"/>
    <property type="match status" value="1"/>
</dbReference>
<evidence type="ECO:0000256" key="1">
    <source>
        <dbReference type="SAM" id="MobiDB-lite"/>
    </source>
</evidence>
<dbReference type="CDD" id="cd11545">
    <property type="entry name" value="NTP-PPase_YP_001813558"/>
    <property type="match status" value="1"/>
</dbReference>
<reference evidence="2 3" key="2">
    <citation type="submission" date="2018-06" db="EMBL/GenBank/DDBJ databases">
        <authorList>
            <person name="Zhirakovskaya E."/>
        </authorList>
    </citation>
    <scope>NUCLEOTIDE SEQUENCE [LARGE SCALE GENOMIC DNA]</scope>
    <source>
        <strain evidence="2 3">FBKL4.011</strain>
    </source>
</reference>
<dbReference type="Proteomes" id="UP000251213">
    <property type="component" value="Unassembled WGS sequence"/>
</dbReference>
<evidence type="ECO:0000313" key="3">
    <source>
        <dbReference type="Proteomes" id="UP000251213"/>
    </source>
</evidence>
<name>A0A364K0I4_9BACL</name>
<comment type="caution">
    <text evidence="2">The sequence shown here is derived from an EMBL/GenBank/DDBJ whole genome shotgun (WGS) entry which is preliminary data.</text>
</comment>
<protein>
    <submittedName>
        <fullName evidence="2">HAD family hydrolase</fullName>
    </submittedName>
</protein>
<dbReference type="OrthoDB" id="9810101at2"/>
<dbReference type="InterPro" id="IPR021130">
    <property type="entry name" value="PRib-ATP_PPHydrolase-like"/>
</dbReference>
<dbReference type="GO" id="GO:0016787">
    <property type="term" value="F:hydrolase activity"/>
    <property type="evidence" value="ECO:0007669"/>
    <property type="project" value="UniProtKB-KW"/>
</dbReference>
<keyword evidence="3" id="KW-1185">Reference proteome</keyword>
<dbReference type="AlphaFoldDB" id="A0A364K0I4"/>
<feature type="region of interest" description="Disordered" evidence="1">
    <location>
        <begin position="96"/>
        <end position="117"/>
    </location>
</feature>
<organism evidence="2 3">
    <name type="scientific">Thermoflavimicrobium daqui</name>
    <dbReference type="NCBI Taxonomy" id="2137476"/>
    <lineage>
        <taxon>Bacteria</taxon>
        <taxon>Bacillati</taxon>
        <taxon>Bacillota</taxon>
        <taxon>Bacilli</taxon>
        <taxon>Bacillales</taxon>
        <taxon>Thermoactinomycetaceae</taxon>
        <taxon>Thermoflavimicrobium</taxon>
    </lineage>
</organism>
<proteinExistence type="predicted"/>
<gene>
    <name evidence="2" type="ORF">DL897_17635</name>
</gene>
<reference evidence="2 3" key="1">
    <citation type="submission" date="2018-06" db="EMBL/GenBank/DDBJ databases">
        <title>Thermoflavimicrobium daqus sp. nov., a thermophilic microbe isolated from Moutai-flavour Daqu.</title>
        <authorList>
            <person name="Wang X."/>
            <person name="Zhou H."/>
        </authorList>
    </citation>
    <scope>NUCLEOTIDE SEQUENCE [LARGE SCALE GENOMIC DNA]</scope>
    <source>
        <strain evidence="2 3">FBKL4.011</strain>
    </source>
</reference>
<evidence type="ECO:0000313" key="2">
    <source>
        <dbReference type="EMBL" id="RAL20855.1"/>
    </source>
</evidence>
<dbReference type="InterPro" id="IPR023292">
    <property type="entry name" value="NTP_PyroPHydrolase-like_dom_sf"/>
</dbReference>
<dbReference type="Pfam" id="PF01503">
    <property type="entry name" value="PRA-PH"/>
    <property type="match status" value="1"/>
</dbReference>